<proteinExistence type="predicted"/>
<name>A0A9W7EFU1_9STRA</name>
<keyword evidence="5" id="KW-1185">Reference proteome</keyword>
<comment type="caution">
    <text evidence="4">The sequence shown here is derived from an EMBL/GenBank/DDBJ whole genome shotgun (WGS) entry which is preliminary data.</text>
</comment>
<organism evidence="4 5">
    <name type="scientific">Triparma retinervis</name>
    <dbReference type="NCBI Taxonomy" id="2557542"/>
    <lineage>
        <taxon>Eukaryota</taxon>
        <taxon>Sar</taxon>
        <taxon>Stramenopiles</taxon>
        <taxon>Ochrophyta</taxon>
        <taxon>Bolidophyceae</taxon>
        <taxon>Parmales</taxon>
        <taxon>Triparmaceae</taxon>
        <taxon>Triparma</taxon>
    </lineage>
</organism>
<dbReference type="OrthoDB" id="10367997at2759"/>
<feature type="coiled-coil region" evidence="1">
    <location>
        <begin position="830"/>
        <end position="920"/>
    </location>
</feature>
<reference evidence="4" key="1">
    <citation type="submission" date="2022-07" db="EMBL/GenBank/DDBJ databases">
        <title>Genome analysis of Parmales, a sister group of diatoms, reveals the evolutionary specialization of diatoms from phago-mixotrophs to photoautotrophs.</title>
        <authorList>
            <person name="Ban H."/>
            <person name="Sato S."/>
            <person name="Yoshikawa S."/>
            <person name="Kazumasa Y."/>
            <person name="Nakamura Y."/>
            <person name="Ichinomiya M."/>
            <person name="Saitoh K."/>
            <person name="Sato N."/>
            <person name="Blanc-Mathieu R."/>
            <person name="Endo H."/>
            <person name="Kuwata A."/>
            <person name="Ogata H."/>
        </authorList>
    </citation>
    <scope>NUCLEOTIDE SEQUENCE</scope>
</reference>
<feature type="region of interest" description="Disordered" evidence="2">
    <location>
        <begin position="42"/>
        <end position="73"/>
    </location>
</feature>
<evidence type="ECO:0000313" key="5">
    <source>
        <dbReference type="Proteomes" id="UP001165082"/>
    </source>
</evidence>
<keyword evidence="3" id="KW-0732">Signal</keyword>
<gene>
    <name evidence="4" type="ORF">TrRE_jg7662</name>
</gene>
<dbReference type="Proteomes" id="UP001165082">
    <property type="component" value="Unassembled WGS sequence"/>
</dbReference>
<evidence type="ECO:0000256" key="3">
    <source>
        <dbReference type="SAM" id="SignalP"/>
    </source>
</evidence>
<feature type="signal peptide" evidence="3">
    <location>
        <begin position="1"/>
        <end position="16"/>
    </location>
</feature>
<dbReference type="EMBL" id="BRXZ01001719">
    <property type="protein sequence ID" value="GMH77252.1"/>
    <property type="molecule type" value="Genomic_DNA"/>
</dbReference>
<feature type="chain" id="PRO_5040722847" evidence="3">
    <location>
        <begin position="17"/>
        <end position="994"/>
    </location>
</feature>
<evidence type="ECO:0000256" key="2">
    <source>
        <dbReference type="SAM" id="MobiDB-lite"/>
    </source>
</evidence>
<sequence>MMLGLALSLSLVLVSGTAPSRIVGILTPQGIRVGPLSSSDLEFGTRSKEGEEGPGDDVGAFQSYGGDSDDDSVVSNSSLAKTIRQYHFSSSLPVLPSTVLVASGLAVVAKGDDAVTLYPCGGVEKDESIWLGTAYSYASKVRVIGIRKKFEDEKEENPRCTVVVDSKWRGHDGDDNYTLEDVQWYKAEGGGRGVEFKDFELNGRGVGGDGVRLDVRRLLEEGGGANLLDVELNGTLSGSWGRGAITLVGIKEDDEDAVSGKKTTNKGAVYTAAYTTDYGDVELLAVDGEARLGVMGREGRMPGGIAVVRDGGIKIRDKLGRDVLSTTEDALVIESNRTVFASASAIVEGKQLKIEGEEKVTVKGGRVEVVAKALELKSHDGDMGEGDVAEIYSRAAIKMGGKGKTEVWSDGWVEIQGGALRVNSEGLESGGLKTNLTMTYLEGKVVVGGEDEVLVKTGGGLEVEGRGGGLAGKVTLEGGSGGITIFNEMDPELILSSPNRTSGILSFRNSDDGKEKGRLEFWQGGEAGIRGGGGKRDGNEEDTSKFMVVLGGEERMRVDENGRVGVGEGGKEGDLKASLHVRDGRGKIKNTLDDVAVLVEGKKGNVIGMIGEGGRKGHVNGMVLGETGGKGRPDFWVISQRGNEGKDRFDPSSLIIGHTDEVTDVKDGGLDKLDFLEVGIAMSKVGSVGIGVDKPRGAKLVVGGEVGAARYLVYSDVKFIKSKIDQKASDSLDAVRNLAVYKCHYDTSLDGAKAWRGMGSGEEYCFVAQEVEKVDKMIVQDGADGEKLIKVNGVLALLVSGVQGVVESAEEVVASLEKVEGEVEGSKEDISKSKQHLKRLENGLEEVTREAEGQNLLLSEVKGGVEAVKEEVVKLKAEAAKDAALRGGLNETVAGFVNMLALANQRIEELNSQVAKLQDEASARGGEKGSLGQGDEADKDFFLEEVNRRQREFLESQDIPVKDAQLKTLRLKWRNEAYEAVKQRRQDLKFYESQ</sequence>
<dbReference type="AlphaFoldDB" id="A0A9W7EFU1"/>
<evidence type="ECO:0000256" key="1">
    <source>
        <dbReference type="SAM" id="Coils"/>
    </source>
</evidence>
<evidence type="ECO:0000313" key="4">
    <source>
        <dbReference type="EMBL" id="GMH77252.1"/>
    </source>
</evidence>
<protein>
    <submittedName>
        <fullName evidence="4">Uncharacterized protein</fullName>
    </submittedName>
</protein>
<accession>A0A9W7EFU1</accession>
<keyword evidence="1" id="KW-0175">Coiled coil</keyword>